<dbReference type="InterPro" id="IPR000620">
    <property type="entry name" value="EamA_dom"/>
</dbReference>
<feature type="transmembrane region" description="Helical" evidence="6">
    <location>
        <begin position="154"/>
        <end position="174"/>
    </location>
</feature>
<dbReference type="SUPFAM" id="SSF103481">
    <property type="entry name" value="Multidrug resistance efflux transporter EmrE"/>
    <property type="match status" value="2"/>
</dbReference>
<keyword evidence="2" id="KW-1003">Cell membrane</keyword>
<reference evidence="8 9" key="1">
    <citation type="submission" date="2021-12" db="EMBL/GenBank/DDBJ databases">
        <title>Identification and characterization of A. suis stains in western Canada.</title>
        <authorList>
            <person name="Kulathunga D.G.R.S."/>
            <person name="De Oliveira Costa M."/>
        </authorList>
    </citation>
    <scope>NUCLEOTIDE SEQUENCE [LARGE SCALE GENOMIC DNA]</scope>
    <source>
        <strain evidence="8 9">18_292</strain>
    </source>
</reference>
<feature type="transmembrane region" description="Helical" evidence="6">
    <location>
        <begin position="99"/>
        <end position="118"/>
    </location>
</feature>
<feature type="transmembrane region" description="Helical" evidence="6">
    <location>
        <begin position="125"/>
        <end position="142"/>
    </location>
</feature>
<comment type="subcellular location">
    <subcellularLocation>
        <location evidence="1">Cell membrane</location>
        <topology evidence="1">Multi-pass membrane protein</topology>
    </subcellularLocation>
</comment>
<dbReference type="PANTHER" id="PTHR42920:SF11">
    <property type="entry name" value="INNER MEMBRANE PROTEIN YTFF"/>
    <property type="match status" value="1"/>
</dbReference>
<feature type="transmembrane region" description="Helical" evidence="6">
    <location>
        <begin position="253"/>
        <end position="272"/>
    </location>
</feature>
<feature type="transmembrane region" description="Helical" evidence="6">
    <location>
        <begin position="40"/>
        <end position="58"/>
    </location>
</feature>
<dbReference type="PANTHER" id="PTHR42920">
    <property type="entry name" value="OS03G0707200 PROTEIN-RELATED"/>
    <property type="match status" value="1"/>
</dbReference>
<feature type="domain" description="EamA" evidence="7">
    <location>
        <begin position="157"/>
        <end position="293"/>
    </location>
</feature>
<evidence type="ECO:0000256" key="6">
    <source>
        <dbReference type="SAM" id="Phobius"/>
    </source>
</evidence>
<comment type="caution">
    <text evidence="8">The sequence shown here is derived from an EMBL/GenBank/DDBJ whole genome shotgun (WGS) entry which is preliminary data.</text>
</comment>
<sequence>MQTNIRIGYASLILATAFWGGNFVLGKVLSNVIEPITLTYLRWFPALIILACLFYRPTIKAFPIIKTSKMLMWSLGILGVVLFPATLYQGLKSTSALNASLYLAVVPVLVLFLNLFFFREKIKPVIFSGALLSLIGVIWLLSQGDLTRLAQLEINQGDLWTIASAVSWAIYCCIIRLRPSGINNTAFLTALVGLAVLSLTPFFLYEFWQTSAKTLQNLTAYQWLGVAYLVLGPSILSYAFWNYGIAIIGSAKAAVMTNFTPLFAALFSILLLNEAIHSFHVISAILITAGVLICGYNNSPSNKGE</sequence>
<evidence type="ECO:0000256" key="1">
    <source>
        <dbReference type="ARBA" id="ARBA00004651"/>
    </source>
</evidence>
<keyword evidence="9" id="KW-1185">Reference proteome</keyword>
<evidence type="ECO:0000313" key="8">
    <source>
        <dbReference type="EMBL" id="MCQ9630658.1"/>
    </source>
</evidence>
<dbReference type="InterPro" id="IPR037185">
    <property type="entry name" value="EmrE-like"/>
</dbReference>
<feature type="transmembrane region" description="Helical" evidence="6">
    <location>
        <begin position="70"/>
        <end position="87"/>
    </location>
</feature>
<dbReference type="RefSeq" id="WP_014990852.1">
    <property type="nucleotide sequence ID" value="NZ_CP090556.1"/>
</dbReference>
<dbReference type="EMBL" id="JAJUPA010000012">
    <property type="protein sequence ID" value="MCQ9630658.1"/>
    <property type="molecule type" value="Genomic_DNA"/>
</dbReference>
<keyword evidence="3 6" id="KW-0812">Transmembrane</keyword>
<feature type="transmembrane region" description="Helical" evidence="6">
    <location>
        <begin position="278"/>
        <end position="296"/>
    </location>
</feature>
<organism evidence="8 9">
    <name type="scientific">Actinobacillus suis</name>
    <dbReference type="NCBI Taxonomy" id="716"/>
    <lineage>
        <taxon>Bacteria</taxon>
        <taxon>Pseudomonadati</taxon>
        <taxon>Pseudomonadota</taxon>
        <taxon>Gammaproteobacteria</taxon>
        <taxon>Pasteurellales</taxon>
        <taxon>Pasteurellaceae</taxon>
        <taxon>Actinobacillus</taxon>
    </lineage>
</organism>
<feature type="transmembrane region" description="Helical" evidence="6">
    <location>
        <begin position="220"/>
        <end position="241"/>
    </location>
</feature>
<keyword evidence="5 6" id="KW-0472">Membrane</keyword>
<feature type="transmembrane region" description="Helical" evidence="6">
    <location>
        <begin position="7"/>
        <end position="28"/>
    </location>
</feature>
<feature type="transmembrane region" description="Helical" evidence="6">
    <location>
        <begin position="186"/>
        <end position="208"/>
    </location>
</feature>
<evidence type="ECO:0000313" key="9">
    <source>
        <dbReference type="Proteomes" id="UP001206331"/>
    </source>
</evidence>
<evidence type="ECO:0000259" key="7">
    <source>
        <dbReference type="Pfam" id="PF00892"/>
    </source>
</evidence>
<feature type="domain" description="EamA" evidence="7">
    <location>
        <begin position="7"/>
        <end position="141"/>
    </location>
</feature>
<evidence type="ECO:0000256" key="3">
    <source>
        <dbReference type="ARBA" id="ARBA00022692"/>
    </source>
</evidence>
<gene>
    <name evidence="8" type="ORF">LZL92_10245</name>
</gene>
<protein>
    <submittedName>
        <fullName evidence="8">DMT family transporter</fullName>
    </submittedName>
</protein>
<evidence type="ECO:0000256" key="5">
    <source>
        <dbReference type="ARBA" id="ARBA00023136"/>
    </source>
</evidence>
<dbReference type="GeneID" id="34292201"/>
<evidence type="ECO:0000256" key="2">
    <source>
        <dbReference type="ARBA" id="ARBA00022475"/>
    </source>
</evidence>
<accession>A0ABT1WW54</accession>
<dbReference type="Proteomes" id="UP001206331">
    <property type="component" value="Unassembled WGS sequence"/>
</dbReference>
<evidence type="ECO:0000256" key="4">
    <source>
        <dbReference type="ARBA" id="ARBA00022989"/>
    </source>
</evidence>
<dbReference type="Pfam" id="PF00892">
    <property type="entry name" value="EamA"/>
    <property type="match status" value="2"/>
</dbReference>
<dbReference type="InterPro" id="IPR051258">
    <property type="entry name" value="Diverse_Substrate_Transporter"/>
</dbReference>
<proteinExistence type="predicted"/>
<keyword evidence="4 6" id="KW-1133">Transmembrane helix</keyword>
<name>A0ABT1WW54_ACTSU</name>